<feature type="region of interest" description="Disordered" evidence="1">
    <location>
        <begin position="1"/>
        <end position="36"/>
    </location>
</feature>
<evidence type="ECO:0000256" key="1">
    <source>
        <dbReference type="SAM" id="MobiDB-lite"/>
    </source>
</evidence>
<organism evidence="3">
    <name type="scientific">Rhizophora mucronata</name>
    <name type="common">Asiatic mangrove</name>
    <dbReference type="NCBI Taxonomy" id="61149"/>
    <lineage>
        <taxon>Eukaryota</taxon>
        <taxon>Viridiplantae</taxon>
        <taxon>Streptophyta</taxon>
        <taxon>Embryophyta</taxon>
        <taxon>Tracheophyta</taxon>
        <taxon>Spermatophyta</taxon>
        <taxon>Magnoliopsida</taxon>
        <taxon>eudicotyledons</taxon>
        <taxon>Gunneridae</taxon>
        <taxon>Pentapetalae</taxon>
        <taxon>rosids</taxon>
        <taxon>fabids</taxon>
        <taxon>Malpighiales</taxon>
        <taxon>Rhizophoraceae</taxon>
        <taxon>Rhizophora</taxon>
    </lineage>
</organism>
<proteinExistence type="predicted"/>
<feature type="transmembrane region" description="Helical" evidence="2">
    <location>
        <begin position="37"/>
        <end position="55"/>
    </location>
</feature>
<sequence>MLRTGRLGPRSWTSVPPPPTPTPSSPKISTSPHQRSSTPIFVTVIIIIGAPFITYDCVGHNILLCFAFPEGYGI</sequence>
<evidence type="ECO:0000313" key="3">
    <source>
        <dbReference type="EMBL" id="MBX36204.1"/>
    </source>
</evidence>
<dbReference type="EMBL" id="GGEC01055720">
    <property type="protein sequence ID" value="MBX36204.1"/>
    <property type="molecule type" value="Transcribed_RNA"/>
</dbReference>
<protein>
    <submittedName>
        <fullName evidence="3">Uncharacterized protein</fullName>
    </submittedName>
</protein>
<accession>A0A2P2N182</accession>
<feature type="compositionally biased region" description="Pro residues" evidence="1">
    <location>
        <begin position="15"/>
        <end position="24"/>
    </location>
</feature>
<evidence type="ECO:0000256" key="2">
    <source>
        <dbReference type="SAM" id="Phobius"/>
    </source>
</evidence>
<keyword evidence="2" id="KW-0812">Transmembrane</keyword>
<name>A0A2P2N182_RHIMU</name>
<dbReference type="AlphaFoldDB" id="A0A2P2N182"/>
<keyword evidence="2" id="KW-0472">Membrane</keyword>
<keyword evidence="2" id="KW-1133">Transmembrane helix</keyword>
<reference evidence="3" key="1">
    <citation type="submission" date="2018-02" db="EMBL/GenBank/DDBJ databases">
        <title>Rhizophora mucronata_Transcriptome.</title>
        <authorList>
            <person name="Meera S.P."/>
            <person name="Sreeshan A."/>
            <person name="Augustine A."/>
        </authorList>
    </citation>
    <scope>NUCLEOTIDE SEQUENCE</scope>
    <source>
        <tissue evidence="3">Leaf</tissue>
    </source>
</reference>